<dbReference type="OrthoDB" id="367880at2"/>
<keyword evidence="2" id="KW-1185">Reference proteome</keyword>
<name>A0A1G9IQI3_9BACL</name>
<gene>
    <name evidence="1" type="ORF">SAMN05216216_13615</name>
</gene>
<dbReference type="Pfam" id="PF03682">
    <property type="entry name" value="UPF0158"/>
    <property type="match status" value="1"/>
</dbReference>
<sequence length="131" mass="15423">MKLIEELADAFLFNSMETRNVLNIKTGEILLDAPEALTGEPEIDWESDEAENFIIIPEITSSEAYDIRVLFSEEQNAESGAILLEALNIRKPFRNFKFQLAQLDLEEEWYGYEYQYALNRMAEWLDKWKDY</sequence>
<evidence type="ECO:0000313" key="2">
    <source>
        <dbReference type="Proteomes" id="UP000199008"/>
    </source>
</evidence>
<accession>A0A1G9IQI3</accession>
<dbReference type="RefSeq" id="WP_092988063.1">
    <property type="nucleotide sequence ID" value="NZ_FNFY01000036.1"/>
</dbReference>
<dbReference type="EMBL" id="FNFY01000036">
    <property type="protein sequence ID" value="SDL27417.1"/>
    <property type="molecule type" value="Genomic_DNA"/>
</dbReference>
<evidence type="ECO:0000313" key="1">
    <source>
        <dbReference type="EMBL" id="SDL27417.1"/>
    </source>
</evidence>
<reference evidence="2" key="1">
    <citation type="submission" date="2016-10" db="EMBL/GenBank/DDBJ databases">
        <authorList>
            <person name="Varghese N."/>
            <person name="Submissions S."/>
        </authorList>
    </citation>
    <scope>NUCLEOTIDE SEQUENCE [LARGE SCALE GENOMIC DNA]</scope>
    <source>
        <strain evidence="2">CGMCC 1.8895</strain>
    </source>
</reference>
<dbReference type="Proteomes" id="UP000199008">
    <property type="component" value="Unassembled WGS sequence"/>
</dbReference>
<dbReference type="AlphaFoldDB" id="A0A1G9IQI3"/>
<dbReference type="InterPro" id="IPR005361">
    <property type="entry name" value="UPF0158"/>
</dbReference>
<dbReference type="STRING" id="576118.SAMN05216216_13615"/>
<protein>
    <submittedName>
        <fullName evidence="1">Uncharacterized protein family (UPF0158)</fullName>
    </submittedName>
</protein>
<proteinExistence type="predicted"/>
<organism evidence="1 2">
    <name type="scientific">Lacicoccus qingdaonensis</name>
    <dbReference type="NCBI Taxonomy" id="576118"/>
    <lineage>
        <taxon>Bacteria</taxon>
        <taxon>Bacillati</taxon>
        <taxon>Bacillota</taxon>
        <taxon>Bacilli</taxon>
        <taxon>Bacillales</taxon>
        <taxon>Salinicoccaceae</taxon>
        <taxon>Lacicoccus</taxon>
    </lineage>
</organism>